<dbReference type="Gramene" id="OB04G13550.1">
    <property type="protein sequence ID" value="OB04G13550.1"/>
    <property type="gene ID" value="OB04G13550"/>
</dbReference>
<evidence type="ECO:0000256" key="1">
    <source>
        <dbReference type="SAM" id="MobiDB-lite"/>
    </source>
</evidence>
<reference evidence="2" key="2">
    <citation type="submission" date="2013-04" db="UniProtKB">
        <authorList>
            <consortium name="EnsemblPlants"/>
        </authorList>
    </citation>
    <scope>IDENTIFICATION</scope>
</reference>
<feature type="region of interest" description="Disordered" evidence="1">
    <location>
        <begin position="292"/>
        <end position="311"/>
    </location>
</feature>
<dbReference type="PANTHER" id="PTHR33325:SF11">
    <property type="entry name" value="COLD SHOCK DOMAIN-CONTAINING PROTEIN 4-LIKE"/>
    <property type="match status" value="1"/>
</dbReference>
<dbReference type="AlphaFoldDB" id="J3LW30"/>
<dbReference type="eggNOG" id="ENOG502QWN0">
    <property type="taxonomic scope" value="Eukaryota"/>
</dbReference>
<dbReference type="OMA" id="IHENDVH"/>
<evidence type="ECO:0000313" key="3">
    <source>
        <dbReference type="Proteomes" id="UP000006038"/>
    </source>
</evidence>
<sequence>MARVRLQPDGLQQEDLSPSPSPDYSPSTPPHSPTPVNPPEFLLRGTIAACRGAPPFYMAAGGSNSSVLAPPSPPPRIGRIIKTGHVPAKMSDGGKDFKTVDEYNHAVHKKCSKLRFCEKEPSEADKIEKTLSTMLPSKRIITQQYREKDFIVYSSLIQTLKQAKRNHELTVWNSNQRPLGTAPLPEVHANAKTNVPKGNNQTRKSSGNGKNKRSKKQHGTDKKGKSISKQKNDNSNKTTCFRYGCYNHIAKKCRTPKHLVELYIKSMGRSDNNKKYEANFASQMLENGAMDPIPHGAGPSMSRPEIPHTNF</sequence>
<feature type="compositionally biased region" description="Basic and acidic residues" evidence="1">
    <location>
        <begin position="218"/>
        <end position="234"/>
    </location>
</feature>
<feature type="region of interest" description="Disordered" evidence="1">
    <location>
        <begin position="1"/>
        <end position="40"/>
    </location>
</feature>
<evidence type="ECO:0000313" key="2">
    <source>
        <dbReference type="EnsemblPlants" id="OB04G13550.1"/>
    </source>
</evidence>
<dbReference type="Proteomes" id="UP000006038">
    <property type="component" value="Chromosome 4"/>
</dbReference>
<feature type="region of interest" description="Disordered" evidence="1">
    <location>
        <begin position="190"/>
        <end position="234"/>
    </location>
</feature>
<feature type="compositionally biased region" description="Polar residues" evidence="1">
    <location>
        <begin position="191"/>
        <end position="202"/>
    </location>
</feature>
<accession>J3LW30</accession>
<dbReference type="EnsemblPlants" id="OB04G13550.1">
    <property type="protein sequence ID" value="OB04G13550.1"/>
    <property type="gene ID" value="OB04G13550"/>
</dbReference>
<protein>
    <submittedName>
        <fullName evidence="2">Uncharacterized protein</fullName>
    </submittedName>
</protein>
<reference evidence="2" key="1">
    <citation type="journal article" date="2013" name="Nat. Commun.">
        <title>Whole-genome sequencing of Oryza brachyantha reveals mechanisms underlying Oryza genome evolution.</title>
        <authorList>
            <person name="Chen J."/>
            <person name="Huang Q."/>
            <person name="Gao D."/>
            <person name="Wang J."/>
            <person name="Lang Y."/>
            <person name="Liu T."/>
            <person name="Li B."/>
            <person name="Bai Z."/>
            <person name="Luis Goicoechea J."/>
            <person name="Liang C."/>
            <person name="Chen C."/>
            <person name="Zhang W."/>
            <person name="Sun S."/>
            <person name="Liao Y."/>
            <person name="Zhang X."/>
            <person name="Yang L."/>
            <person name="Song C."/>
            <person name="Wang M."/>
            <person name="Shi J."/>
            <person name="Liu G."/>
            <person name="Liu J."/>
            <person name="Zhou H."/>
            <person name="Zhou W."/>
            <person name="Yu Q."/>
            <person name="An N."/>
            <person name="Chen Y."/>
            <person name="Cai Q."/>
            <person name="Wang B."/>
            <person name="Liu B."/>
            <person name="Min J."/>
            <person name="Huang Y."/>
            <person name="Wu H."/>
            <person name="Li Z."/>
            <person name="Zhang Y."/>
            <person name="Yin Y."/>
            <person name="Song W."/>
            <person name="Jiang J."/>
            <person name="Jackson S.A."/>
            <person name="Wing R.A."/>
            <person name="Wang J."/>
            <person name="Chen M."/>
        </authorList>
    </citation>
    <scope>NUCLEOTIDE SEQUENCE [LARGE SCALE GENOMIC DNA]</scope>
    <source>
        <strain evidence="2">cv. IRGC 101232</strain>
    </source>
</reference>
<proteinExistence type="predicted"/>
<dbReference type="PANTHER" id="PTHR33325">
    <property type="entry name" value="ZINC FINGER, CCHC-TYPE-RELATED"/>
    <property type="match status" value="1"/>
</dbReference>
<organism evidence="2">
    <name type="scientific">Oryza brachyantha</name>
    <name type="common">malo sina</name>
    <dbReference type="NCBI Taxonomy" id="4533"/>
    <lineage>
        <taxon>Eukaryota</taxon>
        <taxon>Viridiplantae</taxon>
        <taxon>Streptophyta</taxon>
        <taxon>Embryophyta</taxon>
        <taxon>Tracheophyta</taxon>
        <taxon>Spermatophyta</taxon>
        <taxon>Magnoliopsida</taxon>
        <taxon>Liliopsida</taxon>
        <taxon>Poales</taxon>
        <taxon>Poaceae</taxon>
        <taxon>BOP clade</taxon>
        <taxon>Oryzoideae</taxon>
        <taxon>Oryzeae</taxon>
        <taxon>Oryzinae</taxon>
        <taxon>Oryza</taxon>
    </lineage>
</organism>
<dbReference type="HOGENOM" id="CLU_895380_0_0_1"/>
<name>J3LW30_ORYBR</name>
<feature type="compositionally biased region" description="Pro residues" evidence="1">
    <location>
        <begin position="19"/>
        <end position="38"/>
    </location>
</feature>
<keyword evidence="3" id="KW-1185">Reference proteome</keyword>